<keyword evidence="8" id="KW-1185">Reference proteome</keyword>
<sequence length="269" mass="29893">MLAHSTYDIAAVKYGALATMRSDVFLNYADYRESDEPTGLSYYFWVVRNGDRVVLVDTGFDPAVGARRGRTTLIDPFDAWTALGVPDEEDTTVVLTHAHYDHIGNVRRLKRARFVMAAAEYDFWISRPRQQRITRQVIEEDELAVLAELRASGRLTLIEDSQELVPGIDLLLAPGHTPGQLMLHVQTAEGGVLLAADAIHVDEELDRRMPFRHMCDIVAAADSYEIVDHLRTSGAVTHVIAGHEPSLMERFPTHPALPEHTIVLGSSAA</sequence>
<dbReference type="Proteomes" id="UP000517712">
    <property type="component" value="Unassembled WGS sequence"/>
</dbReference>
<name>A0A7W9FD53_9MICO</name>
<evidence type="ECO:0000256" key="5">
    <source>
        <dbReference type="ARBA" id="ARBA00022833"/>
    </source>
</evidence>
<dbReference type="InterPro" id="IPR051013">
    <property type="entry name" value="MBL_superfamily_lactonases"/>
</dbReference>
<evidence type="ECO:0000256" key="4">
    <source>
        <dbReference type="ARBA" id="ARBA00022801"/>
    </source>
</evidence>
<evidence type="ECO:0000313" key="8">
    <source>
        <dbReference type="Proteomes" id="UP000517712"/>
    </source>
</evidence>
<evidence type="ECO:0000256" key="2">
    <source>
        <dbReference type="ARBA" id="ARBA00007749"/>
    </source>
</evidence>
<comment type="caution">
    <text evidence="7">The sequence shown here is derived from an EMBL/GenBank/DDBJ whole genome shotgun (WGS) entry which is preliminary data.</text>
</comment>
<dbReference type="InterPro" id="IPR001279">
    <property type="entry name" value="Metallo-B-lactamas"/>
</dbReference>
<evidence type="ECO:0000256" key="1">
    <source>
        <dbReference type="ARBA" id="ARBA00001947"/>
    </source>
</evidence>
<keyword evidence="4 7" id="KW-0378">Hydrolase</keyword>
<dbReference type="InterPro" id="IPR036866">
    <property type="entry name" value="RibonucZ/Hydroxyglut_hydro"/>
</dbReference>
<comment type="cofactor">
    <cofactor evidence="1">
        <name>Zn(2+)</name>
        <dbReference type="ChEBI" id="CHEBI:29105"/>
    </cofactor>
</comment>
<protein>
    <submittedName>
        <fullName evidence="7">Glyoxylase-like metal-dependent hydrolase (Beta-lactamase superfamily II)</fullName>
    </submittedName>
</protein>
<dbReference type="GO" id="GO:0046872">
    <property type="term" value="F:metal ion binding"/>
    <property type="evidence" value="ECO:0007669"/>
    <property type="project" value="UniProtKB-KW"/>
</dbReference>
<dbReference type="PANTHER" id="PTHR42978">
    <property type="entry name" value="QUORUM-QUENCHING LACTONASE YTNP-RELATED-RELATED"/>
    <property type="match status" value="1"/>
</dbReference>
<dbReference type="SUPFAM" id="SSF56281">
    <property type="entry name" value="Metallo-hydrolase/oxidoreductase"/>
    <property type="match status" value="1"/>
</dbReference>
<evidence type="ECO:0000256" key="3">
    <source>
        <dbReference type="ARBA" id="ARBA00022723"/>
    </source>
</evidence>
<proteinExistence type="inferred from homology"/>
<keyword evidence="5" id="KW-0862">Zinc</keyword>
<dbReference type="EMBL" id="JACHMU010000001">
    <property type="protein sequence ID" value="MBB5742904.1"/>
    <property type="molecule type" value="Genomic_DNA"/>
</dbReference>
<dbReference type="PANTHER" id="PTHR42978:SF7">
    <property type="entry name" value="METALLO-HYDROLASE RV2300C-RELATED"/>
    <property type="match status" value="1"/>
</dbReference>
<accession>A0A7W9FD53</accession>
<feature type="domain" description="Metallo-beta-lactamase" evidence="6">
    <location>
        <begin position="41"/>
        <end position="243"/>
    </location>
</feature>
<comment type="similarity">
    <text evidence="2">Belongs to the metallo-beta-lactamase superfamily.</text>
</comment>
<dbReference type="Gene3D" id="3.60.15.10">
    <property type="entry name" value="Ribonuclease Z/Hydroxyacylglutathione hydrolase-like"/>
    <property type="match status" value="1"/>
</dbReference>
<evidence type="ECO:0000313" key="7">
    <source>
        <dbReference type="EMBL" id="MBB5742904.1"/>
    </source>
</evidence>
<dbReference type="GO" id="GO:0016787">
    <property type="term" value="F:hydrolase activity"/>
    <property type="evidence" value="ECO:0007669"/>
    <property type="project" value="UniProtKB-KW"/>
</dbReference>
<gene>
    <name evidence="7" type="ORF">HD600_001401</name>
</gene>
<evidence type="ECO:0000259" key="6">
    <source>
        <dbReference type="SMART" id="SM00849"/>
    </source>
</evidence>
<dbReference type="AlphaFoldDB" id="A0A7W9FD53"/>
<reference evidence="7 8" key="1">
    <citation type="submission" date="2020-08" db="EMBL/GenBank/DDBJ databases">
        <title>Sequencing the genomes of 1000 actinobacteria strains.</title>
        <authorList>
            <person name="Klenk H.-P."/>
        </authorList>
    </citation>
    <scope>NUCLEOTIDE SEQUENCE [LARGE SCALE GENOMIC DNA]</scope>
    <source>
        <strain evidence="7 8">DSM 24823</strain>
    </source>
</reference>
<dbReference type="SMART" id="SM00849">
    <property type="entry name" value="Lactamase_B"/>
    <property type="match status" value="1"/>
</dbReference>
<organism evidence="7 8">
    <name type="scientific">Microbacterium ginsengiterrae</name>
    <dbReference type="NCBI Taxonomy" id="546115"/>
    <lineage>
        <taxon>Bacteria</taxon>
        <taxon>Bacillati</taxon>
        <taxon>Actinomycetota</taxon>
        <taxon>Actinomycetes</taxon>
        <taxon>Micrococcales</taxon>
        <taxon>Microbacteriaceae</taxon>
        <taxon>Microbacterium</taxon>
    </lineage>
</organism>
<dbReference type="RefSeq" id="WP_184282543.1">
    <property type="nucleotide sequence ID" value="NZ_BAAAPG010000001.1"/>
</dbReference>
<keyword evidence="3" id="KW-0479">Metal-binding</keyword>
<dbReference type="Pfam" id="PF00753">
    <property type="entry name" value="Lactamase_B"/>
    <property type="match status" value="1"/>
</dbReference>
<dbReference type="CDD" id="cd07729">
    <property type="entry name" value="AHL_lactonase_MBL-fold"/>
    <property type="match status" value="1"/>
</dbReference>